<dbReference type="EMBL" id="FQZK01000008">
    <property type="protein sequence ID" value="SHJ68320.1"/>
    <property type="molecule type" value="Genomic_DNA"/>
</dbReference>
<protein>
    <submittedName>
        <fullName evidence="5">Hydroxypyruvate isomerase</fullName>
    </submittedName>
</protein>
<evidence type="ECO:0000256" key="1">
    <source>
        <dbReference type="ARBA" id="ARBA00023235"/>
    </source>
</evidence>
<dbReference type="OrthoDB" id="9786584at2"/>
<dbReference type="GO" id="GO:0008903">
    <property type="term" value="F:hydroxypyruvate isomerase activity"/>
    <property type="evidence" value="ECO:0007669"/>
    <property type="project" value="TreeGrafter"/>
</dbReference>
<evidence type="ECO:0000256" key="2">
    <source>
        <dbReference type="PIRNR" id="PIRNR006241"/>
    </source>
</evidence>
<sequence length="276" mass="29147">MDTPRYAVNCSIMMKDRPLEERLSAVREAGFGAVELWWPFPTATPSEAETAAFTATVRDSGLRLVGLNLYAGDMPGGDRGVLSWPGHEDEVLANARTVRRIAEELDCRAFNALYGNRRPDATAQDQDAVAVRNLGLVAAELGAIGGTVLIEPVSGTEAYPLKTADDAVAVIERVERETGATGLGLLLDVYHLATNGDDVSAALERHRGLIRHVQLADAPGRGAPGTGGLALAAWVEDLVGGGYDGWIALEHAGGGDDPFAWTRETDLPGVPAAPAR</sequence>
<dbReference type="SUPFAM" id="SSF51658">
    <property type="entry name" value="Xylose isomerase-like"/>
    <property type="match status" value="1"/>
</dbReference>
<dbReference type="PANTHER" id="PTHR43489">
    <property type="entry name" value="ISOMERASE"/>
    <property type="match status" value="1"/>
</dbReference>
<feature type="domain" description="Xylose isomerase-like TIM barrel" evidence="4">
    <location>
        <begin position="24"/>
        <end position="255"/>
    </location>
</feature>
<keyword evidence="1 2" id="KW-0413">Isomerase</keyword>
<reference evidence="5 6" key="1">
    <citation type="submission" date="2016-11" db="EMBL/GenBank/DDBJ databases">
        <authorList>
            <person name="Jaros S."/>
            <person name="Januszkiewicz K."/>
            <person name="Wedrychowicz H."/>
        </authorList>
    </citation>
    <scope>NUCLEOTIDE SEQUENCE [LARGE SCALE GENOMIC DNA]</scope>
    <source>
        <strain evidence="5 6">CGMCC 4.5723</strain>
    </source>
</reference>
<dbReference type="GO" id="GO:0046487">
    <property type="term" value="P:glyoxylate metabolic process"/>
    <property type="evidence" value="ECO:0007669"/>
    <property type="project" value="TreeGrafter"/>
</dbReference>
<evidence type="ECO:0000256" key="3">
    <source>
        <dbReference type="PIRSR" id="PIRSR006241-50"/>
    </source>
</evidence>
<keyword evidence="5" id="KW-0670">Pyruvate</keyword>
<evidence type="ECO:0000313" key="6">
    <source>
        <dbReference type="Proteomes" id="UP000184452"/>
    </source>
</evidence>
<dbReference type="Pfam" id="PF01261">
    <property type="entry name" value="AP_endonuc_2"/>
    <property type="match status" value="1"/>
</dbReference>
<dbReference type="InterPro" id="IPR026040">
    <property type="entry name" value="HyI-like"/>
</dbReference>
<dbReference type="STRING" id="758803.SAMN05421803_108145"/>
<dbReference type="RefSeq" id="WP_084737317.1">
    <property type="nucleotide sequence ID" value="NZ_FQZK01000008.1"/>
</dbReference>
<dbReference type="Proteomes" id="UP000184452">
    <property type="component" value="Unassembled WGS sequence"/>
</dbReference>
<feature type="active site" description="Proton donor/acceptor" evidence="3">
    <location>
        <position position="151"/>
    </location>
</feature>
<dbReference type="InterPro" id="IPR013022">
    <property type="entry name" value="Xyl_isomerase-like_TIM-brl"/>
</dbReference>
<proteinExistence type="inferred from homology"/>
<dbReference type="InterPro" id="IPR036237">
    <property type="entry name" value="Xyl_isomerase-like_sf"/>
</dbReference>
<dbReference type="PIRSF" id="PIRSF006241">
    <property type="entry name" value="HyI"/>
    <property type="match status" value="1"/>
</dbReference>
<name>A0A1M6LAT9_9ACTN</name>
<dbReference type="PANTHER" id="PTHR43489:SF6">
    <property type="entry name" value="HYDROXYPYRUVATE ISOMERASE-RELATED"/>
    <property type="match status" value="1"/>
</dbReference>
<dbReference type="Gene3D" id="3.20.20.150">
    <property type="entry name" value="Divalent-metal-dependent TIM barrel enzymes"/>
    <property type="match status" value="1"/>
</dbReference>
<gene>
    <name evidence="5" type="ORF">SAMN05421803_108145</name>
</gene>
<evidence type="ECO:0000259" key="4">
    <source>
        <dbReference type="Pfam" id="PF01261"/>
    </source>
</evidence>
<feature type="active site" description="Proton donor/acceptor" evidence="3">
    <location>
        <position position="250"/>
    </location>
</feature>
<evidence type="ECO:0000313" key="5">
    <source>
        <dbReference type="EMBL" id="SHJ68320.1"/>
    </source>
</evidence>
<dbReference type="AlphaFoldDB" id="A0A1M6LAT9"/>
<organism evidence="5 6">
    <name type="scientific">Nocardiopsis flavescens</name>
    <dbReference type="NCBI Taxonomy" id="758803"/>
    <lineage>
        <taxon>Bacteria</taxon>
        <taxon>Bacillati</taxon>
        <taxon>Actinomycetota</taxon>
        <taxon>Actinomycetes</taxon>
        <taxon>Streptosporangiales</taxon>
        <taxon>Nocardiopsidaceae</taxon>
        <taxon>Nocardiopsis</taxon>
    </lineage>
</organism>
<accession>A0A1M6LAT9</accession>
<keyword evidence="6" id="KW-1185">Reference proteome</keyword>
<dbReference type="InterPro" id="IPR050417">
    <property type="entry name" value="Sugar_Epim/Isomerase"/>
</dbReference>
<comment type="similarity">
    <text evidence="2">Belongs to the hyi family.</text>
</comment>